<feature type="non-terminal residue" evidence="1">
    <location>
        <position position="1"/>
    </location>
</feature>
<protein>
    <submittedName>
        <fullName evidence="1">Uncharacterized protein</fullName>
    </submittedName>
</protein>
<dbReference type="EMBL" id="BTSY01000191">
    <property type="protein sequence ID" value="GMT37604.1"/>
    <property type="molecule type" value="Genomic_DNA"/>
</dbReference>
<comment type="caution">
    <text evidence="1">The sequence shown here is derived from an EMBL/GenBank/DDBJ whole genome shotgun (WGS) entry which is preliminary data.</text>
</comment>
<name>A0AAV5X2Z9_9BILA</name>
<accession>A0AAV5X2Z9</accession>
<proteinExistence type="predicted"/>
<keyword evidence="2" id="KW-1185">Reference proteome</keyword>
<organism evidence="1 2">
    <name type="scientific">Pristionchus fissidentatus</name>
    <dbReference type="NCBI Taxonomy" id="1538716"/>
    <lineage>
        <taxon>Eukaryota</taxon>
        <taxon>Metazoa</taxon>
        <taxon>Ecdysozoa</taxon>
        <taxon>Nematoda</taxon>
        <taxon>Chromadorea</taxon>
        <taxon>Rhabditida</taxon>
        <taxon>Rhabditina</taxon>
        <taxon>Diplogasteromorpha</taxon>
        <taxon>Diplogasteroidea</taxon>
        <taxon>Neodiplogasteridae</taxon>
        <taxon>Pristionchus</taxon>
    </lineage>
</organism>
<sequence>LTLLLAIIISHRYIRLALNLSRVVSCLDRISADVLVLEVWDRQPILAIFPDPRWSLGGRGSPCRSCTT</sequence>
<dbReference type="Proteomes" id="UP001432322">
    <property type="component" value="Unassembled WGS sequence"/>
</dbReference>
<evidence type="ECO:0000313" key="1">
    <source>
        <dbReference type="EMBL" id="GMT37604.1"/>
    </source>
</evidence>
<evidence type="ECO:0000313" key="2">
    <source>
        <dbReference type="Proteomes" id="UP001432322"/>
    </source>
</evidence>
<reference evidence="1" key="1">
    <citation type="submission" date="2023-10" db="EMBL/GenBank/DDBJ databases">
        <title>Genome assembly of Pristionchus species.</title>
        <authorList>
            <person name="Yoshida K."/>
            <person name="Sommer R.J."/>
        </authorList>
    </citation>
    <scope>NUCLEOTIDE SEQUENCE</scope>
    <source>
        <strain evidence="1">RS5133</strain>
    </source>
</reference>
<gene>
    <name evidence="1" type="ORF">PFISCL1PPCAC_28902</name>
</gene>
<dbReference type="AlphaFoldDB" id="A0AAV5X2Z9"/>